<evidence type="ECO:0000256" key="1">
    <source>
        <dbReference type="ARBA" id="ARBA00004141"/>
    </source>
</evidence>
<feature type="compositionally biased region" description="Polar residues" evidence="8">
    <location>
        <begin position="239"/>
        <end position="249"/>
    </location>
</feature>
<comment type="subcellular location">
    <subcellularLocation>
        <location evidence="1">Membrane</location>
        <topology evidence="1">Multi-pass membrane protein</topology>
    </subcellularLocation>
</comment>
<evidence type="ECO:0000256" key="6">
    <source>
        <dbReference type="ARBA" id="ARBA00023136"/>
    </source>
</evidence>
<feature type="transmembrane region" description="Helical" evidence="9">
    <location>
        <begin position="826"/>
        <end position="849"/>
    </location>
</feature>
<dbReference type="PROSITE" id="PS50088">
    <property type="entry name" value="ANK_REPEAT"/>
    <property type="match status" value="3"/>
</dbReference>
<keyword evidence="5 7" id="KW-0040">ANK repeat</keyword>
<feature type="compositionally biased region" description="Polar residues" evidence="8">
    <location>
        <begin position="256"/>
        <end position="268"/>
    </location>
</feature>
<dbReference type="InterPro" id="IPR036770">
    <property type="entry name" value="Ankyrin_rpt-contain_sf"/>
</dbReference>
<feature type="compositionally biased region" description="Polar residues" evidence="8">
    <location>
        <begin position="202"/>
        <end position="211"/>
    </location>
</feature>
<evidence type="ECO:0000256" key="8">
    <source>
        <dbReference type="SAM" id="MobiDB-lite"/>
    </source>
</evidence>
<keyword evidence="12" id="KW-1185">Reference proteome</keyword>
<evidence type="ECO:0000259" key="10">
    <source>
        <dbReference type="Pfam" id="PF13962"/>
    </source>
</evidence>
<evidence type="ECO:0000256" key="9">
    <source>
        <dbReference type="SAM" id="Phobius"/>
    </source>
</evidence>
<feature type="transmembrane region" description="Helical" evidence="9">
    <location>
        <begin position="855"/>
        <end position="880"/>
    </location>
</feature>
<evidence type="ECO:0000256" key="3">
    <source>
        <dbReference type="ARBA" id="ARBA00022737"/>
    </source>
</evidence>
<dbReference type="SUPFAM" id="SSF48403">
    <property type="entry name" value="Ankyrin repeat"/>
    <property type="match status" value="1"/>
</dbReference>
<feature type="transmembrane region" description="Helical" evidence="9">
    <location>
        <begin position="786"/>
        <end position="814"/>
    </location>
</feature>
<dbReference type="InterPro" id="IPR026961">
    <property type="entry name" value="PGG_dom"/>
</dbReference>
<reference evidence="11 12" key="1">
    <citation type="journal article" date="2013" name="Nat. Genet.">
        <title>The high-quality draft genome of peach (Prunus persica) identifies unique patterns of genetic diversity, domestication and genome evolution.</title>
        <authorList>
            <consortium name="International Peach Genome Initiative"/>
            <person name="Verde I."/>
            <person name="Abbott A.G."/>
            <person name="Scalabrin S."/>
            <person name="Jung S."/>
            <person name="Shu S."/>
            <person name="Marroni F."/>
            <person name="Zhebentyayeva T."/>
            <person name="Dettori M.T."/>
            <person name="Grimwood J."/>
            <person name="Cattonaro F."/>
            <person name="Zuccolo A."/>
            <person name="Rossini L."/>
            <person name="Jenkins J."/>
            <person name="Vendramin E."/>
            <person name="Meisel L.A."/>
            <person name="Decroocq V."/>
            <person name="Sosinski B."/>
            <person name="Prochnik S."/>
            <person name="Mitros T."/>
            <person name="Policriti A."/>
            <person name="Cipriani G."/>
            <person name="Dondini L."/>
            <person name="Ficklin S."/>
            <person name="Goodstein D.M."/>
            <person name="Xuan P."/>
            <person name="Del Fabbro C."/>
            <person name="Aramini V."/>
            <person name="Copetti D."/>
            <person name="Gonzalez S."/>
            <person name="Horner D.S."/>
            <person name="Falchi R."/>
            <person name="Lucas S."/>
            <person name="Mica E."/>
            <person name="Maldonado J."/>
            <person name="Lazzari B."/>
            <person name="Bielenberg D."/>
            <person name="Pirona R."/>
            <person name="Miculan M."/>
            <person name="Barakat A."/>
            <person name="Testolin R."/>
            <person name="Stella A."/>
            <person name="Tartarini S."/>
            <person name="Tonutti P."/>
            <person name="Arus P."/>
            <person name="Orellana A."/>
            <person name="Wells C."/>
            <person name="Main D."/>
            <person name="Vizzotto G."/>
            <person name="Silva H."/>
            <person name="Salamini F."/>
            <person name="Schmutz J."/>
            <person name="Morgante M."/>
            <person name="Rokhsar D.S."/>
        </authorList>
    </citation>
    <scope>NUCLEOTIDE SEQUENCE [LARGE SCALE GENOMIC DNA]</scope>
    <source>
        <strain evidence="12">cv. Nemared</strain>
    </source>
</reference>
<dbReference type="PANTHER" id="PTHR24186:SF46">
    <property type="entry name" value="PROTEIN ACCELERATED CELL DEATH 6-LIKE"/>
    <property type="match status" value="1"/>
</dbReference>
<dbReference type="EMBL" id="CM007653">
    <property type="protein sequence ID" value="ONI17356.1"/>
    <property type="molecule type" value="Genomic_DNA"/>
</dbReference>
<organism evidence="11 12">
    <name type="scientific">Prunus persica</name>
    <name type="common">Peach</name>
    <name type="synonym">Amygdalus persica</name>
    <dbReference type="NCBI Taxonomy" id="3760"/>
    <lineage>
        <taxon>Eukaryota</taxon>
        <taxon>Viridiplantae</taxon>
        <taxon>Streptophyta</taxon>
        <taxon>Embryophyta</taxon>
        <taxon>Tracheophyta</taxon>
        <taxon>Spermatophyta</taxon>
        <taxon>Magnoliopsida</taxon>
        <taxon>eudicotyledons</taxon>
        <taxon>Gunneridae</taxon>
        <taxon>Pentapetalae</taxon>
        <taxon>rosids</taxon>
        <taxon>fabids</taxon>
        <taxon>Rosales</taxon>
        <taxon>Rosaceae</taxon>
        <taxon>Amygdaloideae</taxon>
        <taxon>Amygdaleae</taxon>
        <taxon>Prunus</taxon>
    </lineage>
</organism>
<evidence type="ECO:0000256" key="2">
    <source>
        <dbReference type="ARBA" id="ARBA00022692"/>
    </source>
</evidence>
<evidence type="ECO:0000256" key="7">
    <source>
        <dbReference type="PROSITE-ProRule" id="PRU00023"/>
    </source>
</evidence>
<keyword evidence="3" id="KW-0677">Repeat</keyword>
<keyword evidence="6 9" id="KW-0472">Membrane</keyword>
<evidence type="ECO:0000313" key="11">
    <source>
        <dbReference type="EMBL" id="ONI17356.1"/>
    </source>
</evidence>
<dbReference type="eggNOG" id="KOG0504">
    <property type="taxonomic scope" value="Eukaryota"/>
</dbReference>
<evidence type="ECO:0000313" key="12">
    <source>
        <dbReference type="Proteomes" id="UP000006882"/>
    </source>
</evidence>
<dbReference type="GO" id="GO:0016020">
    <property type="term" value="C:membrane"/>
    <property type="evidence" value="ECO:0000318"/>
    <property type="project" value="GO_Central"/>
</dbReference>
<feature type="region of interest" description="Disordered" evidence="8">
    <location>
        <begin position="716"/>
        <end position="737"/>
    </location>
</feature>
<feature type="region of interest" description="Disordered" evidence="8">
    <location>
        <begin position="202"/>
        <end position="221"/>
    </location>
</feature>
<dbReference type="InterPro" id="IPR002110">
    <property type="entry name" value="Ankyrin_rpt"/>
</dbReference>
<name>A0A251Q0J8_PRUPE</name>
<feature type="region of interest" description="Disordered" evidence="8">
    <location>
        <begin position="235"/>
        <end position="276"/>
    </location>
</feature>
<gene>
    <name evidence="11" type="ORF">PRUPE_3G153800</name>
</gene>
<dbReference type="Pfam" id="PF13962">
    <property type="entry name" value="PGG"/>
    <property type="match status" value="1"/>
</dbReference>
<evidence type="ECO:0000256" key="5">
    <source>
        <dbReference type="ARBA" id="ARBA00023043"/>
    </source>
</evidence>
<accession>A0A251Q0J8</accession>
<dbReference type="Gramene" id="ONI17356">
    <property type="protein sequence ID" value="ONI17356"/>
    <property type="gene ID" value="PRUPE_3G153800"/>
</dbReference>
<proteinExistence type="predicted"/>
<dbReference type="AlphaFoldDB" id="A0A251Q0J8"/>
<dbReference type="Pfam" id="PF12796">
    <property type="entry name" value="Ank_2"/>
    <property type="match status" value="3"/>
</dbReference>
<feature type="repeat" description="ANK" evidence="7">
    <location>
        <begin position="543"/>
        <end position="575"/>
    </location>
</feature>
<dbReference type="STRING" id="3760.A0A251Q0J8"/>
<dbReference type="SMART" id="SM00248">
    <property type="entry name" value="ANK"/>
    <property type="match status" value="9"/>
</dbReference>
<evidence type="ECO:0000256" key="4">
    <source>
        <dbReference type="ARBA" id="ARBA00022989"/>
    </source>
</evidence>
<dbReference type="PANTHER" id="PTHR24186">
    <property type="entry name" value="PROTEIN PHOSPHATASE 1 REGULATORY SUBUNIT"/>
    <property type="match status" value="1"/>
</dbReference>
<dbReference type="Gene3D" id="1.25.40.20">
    <property type="entry name" value="Ankyrin repeat-containing domain"/>
    <property type="match status" value="2"/>
</dbReference>
<feature type="repeat" description="ANK" evidence="7">
    <location>
        <begin position="509"/>
        <end position="532"/>
    </location>
</feature>
<keyword evidence="4 9" id="KW-1133">Transmembrane helix</keyword>
<dbReference type="Proteomes" id="UP000006882">
    <property type="component" value="Chromosome G3"/>
</dbReference>
<feature type="domain" description="PGG" evidence="10">
    <location>
        <begin position="739"/>
        <end position="849"/>
    </location>
</feature>
<dbReference type="PROSITE" id="PS50297">
    <property type="entry name" value="ANK_REP_REGION"/>
    <property type="match status" value="3"/>
</dbReference>
<feature type="transmembrane region" description="Helical" evidence="9">
    <location>
        <begin position="747"/>
        <end position="766"/>
    </location>
</feature>
<keyword evidence="2 9" id="KW-0812">Transmembrane</keyword>
<sequence>MDAKLVADKQIGRDDIMEEHNVTKSIHQRLAEPFKLQQQGGDFEGAIQDLVEFDHKVESTHQGIAFGPSVLDGSAITGPEFISTKKNGRDYIMEEQSAEPFKFQQQGGDSEGAIQALVNVESTHQSISIAIGPNVPSGSATTGHEFISTKQNGRNDITEEQSAESSKLQQQGGYFERAIQHLFKMFQCIAIGPPKYLGSATTGPKFSSNKQNGHDDIAIGPSVPLAKQTVGDEDLRLGSATTGPKFSSNKQKRLGSATTGPKFSSNKQNGRDDIAIGPSVPLAKQTIGDEDLRLYQQLYGYASQGKIDSFINTIESKLKANAPDRLLSRLNPHNNTLLHIAAKFGHAKLAAKILQHHKPLLFETNSDRDTALHIVAKAGDLDTTNTLLREAQSHDVFILLTTRNNEQNTPLHEALIHGHQSVAKCLIEAYHVLRFDCNKERKSTLYLAAEEGFAEIVKLIQKKAFEQNIQVHVHGKSPLHGAILGRRNKELLEIISRMEETFQSPKDEKDRTPLHCAASIGYMEGVRFLLERHLSDSHQVDHRGNFPIHSASSEGHVKIVKELLRHCPDSTEYRNYNFENILHVAARRGKDNVVKYFLKNGEFQMLINQKDSNGNTPLHLATKHHHPKVVYRLAWHRGTNLKLLNGRGETALDITESNFGTIDSYHGSLTWTILKSAFAQPAQSLHVLQWWRSPQVADNGGDHHEERFKDKVNAQNLHVQSRKQRSTQVAGNGGDHHEERFKDRVNALLVVATLVATVAFAAGFTMPGGNNDSAPHEGMAILLTKAMFQTFVICNTIAMYTATLVAVSLIWAQLEDINLVYNALRLALPLLGIALTMMSLAFMAGVYVVVSNLHWLAYVVLILGVLFIFTVLVVFTPLFCNTTSRFYILRRITYFLFCVEVWASGSHKKDQKED</sequence>
<protein>
    <recommendedName>
        <fullName evidence="10">PGG domain-containing protein</fullName>
    </recommendedName>
</protein>
<feature type="repeat" description="ANK" evidence="7">
    <location>
        <begin position="613"/>
        <end position="646"/>
    </location>
</feature>